<dbReference type="STRING" id="290397.Adeh_3239"/>
<dbReference type="InterPro" id="IPR025855">
    <property type="entry name" value="Replic_Relax"/>
</dbReference>
<dbReference type="EMBL" id="CP000251">
    <property type="protein sequence ID" value="ABC83007.1"/>
    <property type="molecule type" value="Genomic_DNA"/>
</dbReference>
<gene>
    <name evidence="1" type="ordered locus">Adeh_3239</name>
</gene>
<dbReference type="KEGG" id="ade:Adeh_3239"/>
<dbReference type="Proteomes" id="UP000001935">
    <property type="component" value="Chromosome"/>
</dbReference>
<protein>
    <submittedName>
        <fullName evidence="1">Uncharacterized protein</fullName>
    </submittedName>
</protein>
<dbReference type="HOGENOM" id="CLU_732889_0_0_7"/>
<proteinExistence type="predicted"/>
<evidence type="ECO:0000313" key="2">
    <source>
        <dbReference type="Proteomes" id="UP000001935"/>
    </source>
</evidence>
<dbReference type="Pfam" id="PF13814">
    <property type="entry name" value="Replic_Relax"/>
    <property type="match status" value="1"/>
</dbReference>
<evidence type="ECO:0000313" key="1">
    <source>
        <dbReference type="EMBL" id="ABC83007.1"/>
    </source>
</evidence>
<name>Q2IEK0_ANADE</name>
<organism evidence="1 2">
    <name type="scientific">Anaeromyxobacter dehalogenans (strain 2CP-C)</name>
    <dbReference type="NCBI Taxonomy" id="290397"/>
    <lineage>
        <taxon>Bacteria</taxon>
        <taxon>Pseudomonadati</taxon>
        <taxon>Myxococcota</taxon>
        <taxon>Myxococcia</taxon>
        <taxon>Myxococcales</taxon>
        <taxon>Cystobacterineae</taxon>
        <taxon>Anaeromyxobacteraceae</taxon>
        <taxon>Anaeromyxobacter</taxon>
    </lineage>
</organism>
<reference evidence="1" key="1">
    <citation type="submission" date="2006-01" db="EMBL/GenBank/DDBJ databases">
        <title>Complete sequence of Anaeromyxobacter dehalogenans 2CP-C.</title>
        <authorList>
            <consortium name="US DOE Joint Genome Institute"/>
            <person name="Copeland A."/>
            <person name="Lucas S."/>
            <person name="Lapidus A."/>
            <person name="Barry K."/>
            <person name="Detter J.C."/>
            <person name="Glavina T."/>
            <person name="Hammon N."/>
            <person name="Israni S."/>
            <person name="Pitluck S."/>
            <person name="Brettin T."/>
            <person name="Bruce D."/>
            <person name="Han C."/>
            <person name="Tapia R."/>
            <person name="Gilna P."/>
            <person name="Kiss H."/>
            <person name="Schmutz J."/>
            <person name="Larimer F."/>
            <person name="Land M."/>
            <person name="Kyrpides N."/>
            <person name="Anderson I."/>
            <person name="Sanford R.A."/>
            <person name="Ritalahti K.M."/>
            <person name="Thomas H.S."/>
            <person name="Kirby J.R."/>
            <person name="Zhulin I.B."/>
            <person name="Loeffler F.E."/>
            <person name="Richardson P."/>
        </authorList>
    </citation>
    <scope>NUCLEOTIDE SEQUENCE</scope>
    <source>
        <strain evidence="1">2CP-C</strain>
    </source>
</reference>
<dbReference type="RefSeq" id="WP_011422289.1">
    <property type="nucleotide sequence ID" value="NC_007760.1"/>
</dbReference>
<sequence length="377" mass="41247">MAQVRGTILTERDRALLAYVGVARYVSAEHVHRLVVESPNRKLVYRRLAKLCAAGSRPGDGAYLRRLEFRRAEGTAVPVWALAPAGRAIAEESVPYLRPPAQKDVGHQFLEHTLLLNDVLVELAVALRRSPVAPVSELPFRWLCEDDGVLEFEMFHRHTGATAPAVLKPDAILEVTGHQRRLFLEAETGAHSIATANPGSHGAVLNKLQRYAYFFTAMAGAGAATYYARAFPDGLFPVLVFLVHSSERKRRVEKATKDWLGAQGTSSFRVRVLSFDEAAGVLAGFIRDGRAVAAAEQRRNPSARLDGAKARQLREGYNALAEALNTTRRAIAEHNARGGCQVSLPPAPVEALRALKDLIRHDLLGEPHSAQKGASIR</sequence>
<dbReference type="AlphaFoldDB" id="Q2IEK0"/>
<accession>Q2IEK0</accession>